<reference evidence="1 2" key="1">
    <citation type="submission" date="2024-04" db="EMBL/GenBank/DDBJ databases">
        <authorList>
            <person name="Fracassetti M."/>
        </authorList>
    </citation>
    <scope>NUCLEOTIDE SEQUENCE [LARGE SCALE GENOMIC DNA]</scope>
</reference>
<name>A0AAV2DMP5_9ROSI</name>
<dbReference type="AlphaFoldDB" id="A0AAV2DMP5"/>
<accession>A0AAV2DMP5</accession>
<dbReference type="Proteomes" id="UP001497516">
    <property type="component" value="Chromosome 3"/>
</dbReference>
<protein>
    <submittedName>
        <fullName evidence="1">Uncharacterized protein</fullName>
    </submittedName>
</protein>
<sequence length="75" mass="8453">MNESAANRTSLLPMSGLKKAPFASFFHVPTENPKSRYVMAHHQLIMKLLLIYIEETLAPRGFPSRNSLASSFRGF</sequence>
<evidence type="ECO:0000313" key="1">
    <source>
        <dbReference type="EMBL" id="CAL1375183.1"/>
    </source>
</evidence>
<gene>
    <name evidence="1" type="ORF">LTRI10_LOCUS16998</name>
</gene>
<proteinExistence type="predicted"/>
<organism evidence="1 2">
    <name type="scientific">Linum trigynum</name>
    <dbReference type="NCBI Taxonomy" id="586398"/>
    <lineage>
        <taxon>Eukaryota</taxon>
        <taxon>Viridiplantae</taxon>
        <taxon>Streptophyta</taxon>
        <taxon>Embryophyta</taxon>
        <taxon>Tracheophyta</taxon>
        <taxon>Spermatophyta</taxon>
        <taxon>Magnoliopsida</taxon>
        <taxon>eudicotyledons</taxon>
        <taxon>Gunneridae</taxon>
        <taxon>Pentapetalae</taxon>
        <taxon>rosids</taxon>
        <taxon>fabids</taxon>
        <taxon>Malpighiales</taxon>
        <taxon>Linaceae</taxon>
        <taxon>Linum</taxon>
    </lineage>
</organism>
<evidence type="ECO:0000313" key="2">
    <source>
        <dbReference type="Proteomes" id="UP001497516"/>
    </source>
</evidence>
<keyword evidence="2" id="KW-1185">Reference proteome</keyword>
<dbReference type="EMBL" id="OZ034816">
    <property type="protein sequence ID" value="CAL1375183.1"/>
    <property type="molecule type" value="Genomic_DNA"/>
</dbReference>